<feature type="region of interest" description="Disordered" evidence="5">
    <location>
        <begin position="1"/>
        <end position="64"/>
    </location>
</feature>
<feature type="compositionally biased region" description="Low complexity" evidence="5">
    <location>
        <begin position="22"/>
        <end position="34"/>
    </location>
</feature>
<dbReference type="Gramene" id="ONIVA03G39580.1">
    <property type="protein sequence ID" value="ONIVA03G39580.1"/>
    <property type="gene ID" value="ONIVA03G39580"/>
</dbReference>
<organism evidence="8">
    <name type="scientific">Oryza nivara</name>
    <name type="common">Indian wild rice</name>
    <name type="synonym">Oryza sativa f. spontanea</name>
    <dbReference type="NCBI Taxonomy" id="4536"/>
    <lineage>
        <taxon>Eukaryota</taxon>
        <taxon>Viridiplantae</taxon>
        <taxon>Streptophyta</taxon>
        <taxon>Embryophyta</taxon>
        <taxon>Tracheophyta</taxon>
        <taxon>Spermatophyta</taxon>
        <taxon>Magnoliopsida</taxon>
        <taxon>Liliopsida</taxon>
        <taxon>Poales</taxon>
        <taxon>Poaceae</taxon>
        <taxon>BOP clade</taxon>
        <taxon>Oryzoideae</taxon>
        <taxon>Oryzeae</taxon>
        <taxon>Oryzinae</taxon>
        <taxon>Oryza</taxon>
    </lineage>
</organism>
<evidence type="ECO:0000256" key="4">
    <source>
        <dbReference type="ARBA" id="ARBA00023136"/>
    </source>
</evidence>
<dbReference type="InterPro" id="IPR004864">
    <property type="entry name" value="LEA_2"/>
</dbReference>
<evidence type="ECO:0000256" key="5">
    <source>
        <dbReference type="SAM" id="MobiDB-lite"/>
    </source>
</evidence>
<protein>
    <recommendedName>
        <fullName evidence="7">Late embryogenesis abundant protein LEA-2 subgroup domain-containing protein</fullName>
    </recommendedName>
</protein>
<evidence type="ECO:0000256" key="3">
    <source>
        <dbReference type="ARBA" id="ARBA00022989"/>
    </source>
</evidence>
<dbReference type="Proteomes" id="UP000006591">
    <property type="component" value="Chromosome 3"/>
</dbReference>
<proteinExistence type="predicted"/>
<dbReference type="GO" id="GO:0098542">
    <property type="term" value="P:defense response to other organism"/>
    <property type="evidence" value="ECO:0007669"/>
    <property type="project" value="InterPro"/>
</dbReference>
<feature type="region of interest" description="Disordered" evidence="5">
    <location>
        <begin position="79"/>
        <end position="127"/>
    </location>
</feature>
<reference evidence="8" key="2">
    <citation type="submission" date="2018-04" db="EMBL/GenBank/DDBJ databases">
        <title>OnivRS2 (Oryza nivara Reference Sequence Version 2).</title>
        <authorList>
            <person name="Zhang J."/>
            <person name="Kudrna D."/>
            <person name="Lee S."/>
            <person name="Talag J."/>
            <person name="Rajasekar S."/>
            <person name="Welchert J."/>
            <person name="Hsing Y.-I."/>
            <person name="Wing R.A."/>
        </authorList>
    </citation>
    <scope>NUCLEOTIDE SEQUENCE [LARGE SCALE GENOMIC DNA]</scope>
    <source>
        <strain evidence="8">SL10</strain>
    </source>
</reference>
<keyword evidence="9" id="KW-1185">Reference proteome</keyword>
<keyword evidence="4 6" id="KW-0472">Membrane</keyword>
<dbReference type="HOGENOM" id="CLU_051752_0_0_1"/>
<keyword evidence="2 6" id="KW-0812">Transmembrane</keyword>
<keyword evidence="3 6" id="KW-1133">Transmembrane helix</keyword>
<evidence type="ECO:0000256" key="6">
    <source>
        <dbReference type="SAM" id="Phobius"/>
    </source>
</evidence>
<dbReference type="InterPro" id="IPR044839">
    <property type="entry name" value="NDR1-like"/>
</dbReference>
<sequence>MADRVHPMPAPPPPSSSPPPEHAAAATETTPLHPSFRGARPPSPGTYIIQIPKDQQATTPTRTPRHSVTLHFVEHLASQPPPMADRVHPMPAPPPPSSSPPPGHDAAAATETTPLHPSFRGAPPPSPGTYIIQIPKDQVLRVPPPDRARRYKKLAARPARRRRLRHACCGAFCGVLLLLLLAAAFVGVVYLVFRPRAPSFSVASLSIRGLDALAVSSLTPQIDAAVRADNGANKKTGIDYRGGGEVTVSYSGERLAAGPWPAFHQAPRNVTVFSTALAGGGVSFPEEQRKRLAAEQAAGAVPLTVEAIVPVRLRFGKVLRTWTVDVKTRCEVTVNKLAAAAAPANRGCRVKVRPLWWWW</sequence>
<evidence type="ECO:0000256" key="1">
    <source>
        <dbReference type="ARBA" id="ARBA00004167"/>
    </source>
</evidence>
<evidence type="ECO:0000259" key="7">
    <source>
        <dbReference type="Pfam" id="PF03168"/>
    </source>
</evidence>
<dbReference type="PANTHER" id="PTHR31234">
    <property type="entry name" value="LATE EMBRYOGENESIS ABUNDANT (LEA) HYDROXYPROLINE-RICH GLYCOPROTEIN FAMILY"/>
    <property type="match status" value="1"/>
</dbReference>
<comment type="subcellular location">
    <subcellularLocation>
        <location evidence="1">Membrane</location>
        <topology evidence="1">Single-pass membrane protein</topology>
    </subcellularLocation>
</comment>
<accession>A0A0E0GV96</accession>
<evidence type="ECO:0000313" key="9">
    <source>
        <dbReference type="Proteomes" id="UP000006591"/>
    </source>
</evidence>
<dbReference type="GO" id="GO:0005886">
    <property type="term" value="C:plasma membrane"/>
    <property type="evidence" value="ECO:0007669"/>
    <property type="project" value="TreeGrafter"/>
</dbReference>
<feature type="compositionally biased region" description="Pro residues" evidence="5">
    <location>
        <begin position="90"/>
        <end position="103"/>
    </location>
</feature>
<feature type="transmembrane region" description="Helical" evidence="6">
    <location>
        <begin position="167"/>
        <end position="193"/>
    </location>
</feature>
<feature type="domain" description="Late embryogenesis abundant protein LEA-2 subgroup" evidence="7">
    <location>
        <begin position="226"/>
        <end position="330"/>
    </location>
</feature>
<feature type="compositionally biased region" description="Polar residues" evidence="5">
    <location>
        <begin position="53"/>
        <end position="62"/>
    </location>
</feature>
<evidence type="ECO:0000256" key="2">
    <source>
        <dbReference type="ARBA" id="ARBA00022692"/>
    </source>
</evidence>
<dbReference type="Pfam" id="PF03168">
    <property type="entry name" value="LEA_2"/>
    <property type="match status" value="1"/>
</dbReference>
<evidence type="ECO:0000313" key="8">
    <source>
        <dbReference type="EnsemblPlants" id="ONIVA03G39580.1"/>
    </source>
</evidence>
<dbReference type="PANTHER" id="PTHR31234:SF70">
    <property type="entry name" value="LATE EMBRYOGENESIS ABUNDANT PROTEIN LEA-2 SUBGROUP DOMAIN-CONTAINING PROTEIN"/>
    <property type="match status" value="1"/>
</dbReference>
<dbReference type="AlphaFoldDB" id="A0A0E0GV96"/>
<dbReference type="OMA" id="TMADRVH"/>
<dbReference type="eggNOG" id="ENOG502QUZX">
    <property type="taxonomic scope" value="Eukaryota"/>
</dbReference>
<dbReference type="EnsemblPlants" id="ONIVA03G39580.1">
    <property type="protein sequence ID" value="ONIVA03G39580.1"/>
    <property type="gene ID" value="ONIVA03G39580"/>
</dbReference>
<feature type="compositionally biased region" description="Pro residues" evidence="5">
    <location>
        <begin position="8"/>
        <end position="21"/>
    </location>
</feature>
<reference evidence="8" key="1">
    <citation type="submission" date="2015-04" db="UniProtKB">
        <authorList>
            <consortium name="EnsemblPlants"/>
        </authorList>
    </citation>
    <scope>IDENTIFICATION</scope>
    <source>
        <strain evidence="8">SL10</strain>
    </source>
</reference>
<name>A0A0E0GV96_ORYNI</name>